<proteinExistence type="predicted"/>
<organism evidence="2 3">
    <name type="scientific">Shackletoniella antarctica</name>
    <dbReference type="NCBI Taxonomy" id="268115"/>
    <lineage>
        <taxon>Bacteria</taxon>
        <taxon>Bacillati</taxon>
        <taxon>Cyanobacteriota</taxon>
        <taxon>Cyanophyceae</taxon>
        <taxon>Oculatellales</taxon>
        <taxon>Oculatellaceae</taxon>
        <taxon>Shackletoniella</taxon>
    </lineage>
</organism>
<feature type="domain" description="Transposase IS200-like" evidence="1">
    <location>
        <begin position="9"/>
        <end position="123"/>
    </location>
</feature>
<name>A0A2W4WD28_9CYAN</name>
<gene>
    <name evidence="2" type="ORF">DCF17_07285</name>
</gene>
<dbReference type="Gene3D" id="3.30.70.1290">
    <property type="entry name" value="Transposase IS200-like"/>
    <property type="match status" value="1"/>
</dbReference>
<dbReference type="NCBIfam" id="NF047646">
    <property type="entry name" value="REP_Tyr_transpos"/>
    <property type="match status" value="1"/>
</dbReference>
<dbReference type="GO" id="GO:0003677">
    <property type="term" value="F:DNA binding"/>
    <property type="evidence" value="ECO:0007669"/>
    <property type="project" value="InterPro"/>
</dbReference>
<dbReference type="SMART" id="SM01321">
    <property type="entry name" value="Y1_Tnp"/>
    <property type="match status" value="1"/>
</dbReference>
<dbReference type="EMBL" id="QBMN01000037">
    <property type="protein sequence ID" value="PZO42944.1"/>
    <property type="molecule type" value="Genomic_DNA"/>
</dbReference>
<accession>A0A2W4WD28</accession>
<protein>
    <submittedName>
        <fullName evidence="2">Transposase</fullName>
    </submittedName>
</protein>
<evidence type="ECO:0000313" key="3">
    <source>
        <dbReference type="Proteomes" id="UP000249081"/>
    </source>
</evidence>
<dbReference type="GO" id="GO:0006313">
    <property type="term" value="P:DNA transposition"/>
    <property type="evidence" value="ECO:0007669"/>
    <property type="project" value="InterPro"/>
</dbReference>
<evidence type="ECO:0000259" key="1">
    <source>
        <dbReference type="SMART" id="SM01321"/>
    </source>
</evidence>
<reference evidence="2 3" key="2">
    <citation type="submission" date="2018-06" db="EMBL/GenBank/DDBJ databases">
        <title>Metagenomic assembly of (sub)arctic Cyanobacteria and their associated microbiome from non-axenic cultures.</title>
        <authorList>
            <person name="Baurain D."/>
        </authorList>
    </citation>
    <scope>NUCLEOTIDE SEQUENCE [LARGE SCALE GENOMIC DNA]</scope>
    <source>
        <strain evidence="2">ULC041bin1</strain>
    </source>
</reference>
<comment type="caution">
    <text evidence="2">The sequence shown here is derived from an EMBL/GenBank/DDBJ whole genome shotgun (WGS) entry which is preliminary data.</text>
</comment>
<dbReference type="Pfam" id="PF01797">
    <property type="entry name" value="Y1_Tnp"/>
    <property type="match status" value="1"/>
</dbReference>
<dbReference type="InterPro" id="IPR036515">
    <property type="entry name" value="Transposase_17_sf"/>
</dbReference>
<dbReference type="PANTHER" id="PTHR34322">
    <property type="entry name" value="TRANSPOSASE, Y1_TNP DOMAIN-CONTAINING"/>
    <property type="match status" value="1"/>
</dbReference>
<dbReference type="SUPFAM" id="SSF143422">
    <property type="entry name" value="Transposase IS200-like"/>
    <property type="match status" value="1"/>
</dbReference>
<sequence length="190" mass="22421">MPRRKVAFLPGHYYHLYNRGNNHQTIFFERENYLFFLRQFRHHVAVETADVLAYCLMPNHYHFLVHLRGKDLSEKMGRLSLSYTKAINKRFQRSGVLFQGPFQSLHVDEAAYLLNLSRYIHLNPVKAGLVQRAEDWEFSSYQEYVELRRGTLPQYRALQQQVDGSTAYQAFVESEAVLMPMAIRSLMLDE</sequence>
<dbReference type="InterPro" id="IPR002686">
    <property type="entry name" value="Transposase_17"/>
</dbReference>
<dbReference type="GO" id="GO:0004803">
    <property type="term" value="F:transposase activity"/>
    <property type="evidence" value="ECO:0007669"/>
    <property type="project" value="InterPro"/>
</dbReference>
<dbReference type="AlphaFoldDB" id="A0A2W4WD28"/>
<reference evidence="3" key="1">
    <citation type="submission" date="2018-04" db="EMBL/GenBank/DDBJ databases">
        <authorList>
            <person name="Cornet L."/>
        </authorList>
    </citation>
    <scope>NUCLEOTIDE SEQUENCE [LARGE SCALE GENOMIC DNA]</scope>
</reference>
<dbReference type="PANTHER" id="PTHR34322:SF2">
    <property type="entry name" value="TRANSPOSASE IS200-LIKE DOMAIN-CONTAINING PROTEIN"/>
    <property type="match status" value="1"/>
</dbReference>
<evidence type="ECO:0000313" key="2">
    <source>
        <dbReference type="EMBL" id="PZO42944.1"/>
    </source>
</evidence>
<dbReference type="Proteomes" id="UP000249081">
    <property type="component" value="Unassembled WGS sequence"/>
</dbReference>